<evidence type="ECO:0000256" key="1">
    <source>
        <dbReference type="SAM" id="MobiDB-lite"/>
    </source>
</evidence>
<dbReference type="InterPro" id="IPR033979">
    <property type="entry name" value="MINDY_domain"/>
</dbReference>
<dbReference type="InterPro" id="IPR007518">
    <property type="entry name" value="MINDY"/>
</dbReference>
<dbReference type="GO" id="GO:0016807">
    <property type="term" value="F:cysteine-type carboxypeptidase activity"/>
    <property type="evidence" value="ECO:0007669"/>
    <property type="project" value="TreeGrafter"/>
</dbReference>
<dbReference type="OrthoDB" id="10261212at2759"/>
<proteinExistence type="predicted"/>
<evidence type="ECO:0000259" key="2">
    <source>
        <dbReference type="Pfam" id="PF04424"/>
    </source>
</evidence>
<feature type="region of interest" description="Disordered" evidence="1">
    <location>
        <begin position="218"/>
        <end position="239"/>
    </location>
</feature>
<name>A0A6A1VYM3_9ROSI</name>
<dbReference type="PANTHER" id="PTHR18063:SF6">
    <property type="entry name" value="UBIQUITIN CARBOXYL-TERMINAL HYDROLASE"/>
    <property type="match status" value="1"/>
</dbReference>
<dbReference type="GO" id="GO:0005829">
    <property type="term" value="C:cytosol"/>
    <property type="evidence" value="ECO:0007669"/>
    <property type="project" value="TreeGrafter"/>
</dbReference>
<feature type="compositionally biased region" description="Polar residues" evidence="1">
    <location>
        <begin position="667"/>
        <end position="677"/>
    </location>
</feature>
<dbReference type="Pfam" id="PF04424">
    <property type="entry name" value="MINDY_DUB"/>
    <property type="match status" value="2"/>
</dbReference>
<organism evidence="3 4">
    <name type="scientific">Morella rubra</name>
    <name type="common">Chinese bayberry</name>
    <dbReference type="NCBI Taxonomy" id="262757"/>
    <lineage>
        <taxon>Eukaryota</taxon>
        <taxon>Viridiplantae</taxon>
        <taxon>Streptophyta</taxon>
        <taxon>Embryophyta</taxon>
        <taxon>Tracheophyta</taxon>
        <taxon>Spermatophyta</taxon>
        <taxon>Magnoliopsida</taxon>
        <taxon>eudicotyledons</taxon>
        <taxon>Gunneridae</taxon>
        <taxon>Pentapetalae</taxon>
        <taxon>rosids</taxon>
        <taxon>fabids</taxon>
        <taxon>Fagales</taxon>
        <taxon>Myricaceae</taxon>
        <taxon>Morella</taxon>
    </lineage>
</organism>
<comment type="caution">
    <text evidence="3">The sequence shown here is derived from an EMBL/GenBank/DDBJ whole genome shotgun (WGS) entry which is preliminary data.</text>
</comment>
<dbReference type="EMBL" id="RXIC02000022">
    <property type="protein sequence ID" value="KAB1217156.1"/>
    <property type="molecule type" value="Genomic_DNA"/>
</dbReference>
<dbReference type="GO" id="GO:0004843">
    <property type="term" value="F:cysteine-type deubiquitinase activity"/>
    <property type="evidence" value="ECO:0007669"/>
    <property type="project" value="InterPro"/>
</dbReference>
<keyword evidence="4" id="KW-1185">Reference proteome</keyword>
<dbReference type="AlphaFoldDB" id="A0A6A1VYM3"/>
<dbReference type="GO" id="GO:0071944">
    <property type="term" value="C:cell periphery"/>
    <property type="evidence" value="ECO:0007669"/>
    <property type="project" value="TreeGrafter"/>
</dbReference>
<evidence type="ECO:0000313" key="4">
    <source>
        <dbReference type="Proteomes" id="UP000516437"/>
    </source>
</evidence>
<feature type="domain" description="MINDY deubiquitinase" evidence="2">
    <location>
        <begin position="23"/>
        <end position="188"/>
    </location>
</feature>
<accession>A0A6A1VYM3</accession>
<feature type="domain" description="MINDY deubiquitinase" evidence="2">
    <location>
        <begin position="495"/>
        <end position="605"/>
    </location>
</feature>
<sequence>MASSSPSSEEPQQRQEQEVKVCVYKTKLIQFLGRTIPVVLQNDNGPCPLLAICNVLLLRNNLNLSPDTTEISQEKLLSLVAERLIDSNSNFNNKDAGYVENQQQNIADAIDLLPRLATGIDVNIKFRRIDDFEFTRECAIFDLLDIPLYHGWIVDPQDGDTAIAIGSKSYNALMGELVALETQNMEGITKNSPEEDCVDFAAATTATLGVPSPCLSKATSLDDSPRSVSDHQKHRKGDLEEEAELLRALMLSEVGMPISVGDTLTNNGKGGTHSINLCESSGLEEVMPVDSADKLGKCIGVEENNFHRLEPSIVDDFNATSNDGDLKSVTHNLGQAGISSLKPDVGDHLDQSTDVELGECIVHIDVVENNRVDPLVQGESALSLSPGRETASLDENHMGISRAGEEVTKQSTSTTDFHDAVDKLVVCSTAELSCLSSPNANSDLSSGRIPHIDATKALTSNVDGNEPIYEGEECILDSSHAVLEDREPVYEGEVVLAKQADKSTADTSNAGSKDEITPQQGELIRSFLKNTASQLTINGLFCLRDGLKERELCVFFRNNHFSTMFKFDGELYLLATDQGFINQPDLVWEKLNEVNGNTLFMTGSFKEFKVESRANDNWDEHNAVASTADYLANIESSTHAGLDINSDLQLAIALQQQEFEQQPPRQNSQQPTVSASSRLVVGPQAPRNNVRNSTSATAARPEPKSKDRCTVM</sequence>
<gene>
    <name evidence="3" type="ORF">CJ030_MR4G021165</name>
</gene>
<dbReference type="GO" id="GO:0071108">
    <property type="term" value="P:protein K48-linked deubiquitination"/>
    <property type="evidence" value="ECO:0007669"/>
    <property type="project" value="TreeGrafter"/>
</dbReference>
<feature type="region of interest" description="Disordered" evidence="1">
    <location>
        <begin position="659"/>
        <end position="712"/>
    </location>
</feature>
<dbReference type="GO" id="GO:1990380">
    <property type="term" value="F:K48-linked deubiquitinase activity"/>
    <property type="evidence" value="ECO:0007669"/>
    <property type="project" value="InterPro"/>
</dbReference>
<protein>
    <submittedName>
        <fullName evidence="3">Protein FAM63A</fullName>
    </submittedName>
</protein>
<evidence type="ECO:0000313" key="3">
    <source>
        <dbReference type="EMBL" id="KAB1217156.1"/>
    </source>
</evidence>
<reference evidence="3 4" key="1">
    <citation type="journal article" date="2019" name="Plant Biotechnol. J.">
        <title>The red bayberry genome and genetic basis of sex determination.</title>
        <authorList>
            <person name="Jia H.M."/>
            <person name="Jia H.J."/>
            <person name="Cai Q.L."/>
            <person name="Wang Y."/>
            <person name="Zhao H.B."/>
            <person name="Yang W.F."/>
            <person name="Wang G.Y."/>
            <person name="Li Y.H."/>
            <person name="Zhan D.L."/>
            <person name="Shen Y.T."/>
            <person name="Niu Q.F."/>
            <person name="Chang L."/>
            <person name="Qiu J."/>
            <person name="Zhao L."/>
            <person name="Xie H.B."/>
            <person name="Fu W.Y."/>
            <person name="Jin J."/>
            <person name="Li X.W."/>
            <person name="Jiao Y."/>
            <person name="Zhou C.C."/>
            <person name="Tu T."/>
            <person name="Chai C.Y."/>
            <person name="Gao J.L."/>
            <person name="Fan L.J."/>
            <person name="van de Weg E."/>
            <person name="Wang J.Y."/>
            <person name="Gao Z.S."/>
        </authorList>
    </citation>
    <scope>NUCLEOTIDE SEQUENCE [LARGE SCALE GENOMIC DNA]</scope>
    <source>
        <tissue evidence="3">Leaves</tissue>
    </source>
</reference>
<dbReference type="Proteomes" id="UP000516437">
    <property type="component" value="Chromosome 4"/>
</dbReference>
<dbReference type="PANTHER" id="PTHR18063">
    <property type="entry name" value="NF-E2 INDUCIBLE PROTEIN"/>
    <property type="match status" value="1"/>
</dbReference>
<feature type="compositionally biased region" description="Basic and acidic residues" evidence="1">
    <location>
        <begin position="701"/>
        <end position="712"/>
    </location>
</feature>
<feature type="compositionally biased region" description="Polar residues" evidence="1">
    <location>
        <begin position="686"/>
        <end position="697"/>
    </location>
</feature>